<dbReference type="RefSeq" id="XP_055893215.1">
    <property type="nucleotide sequence ID" value="XM_056037240.1"/>
</dbReference>
<evidence type="ECO:0000313" key="5">
    <source>
        <dbReference type="RefSeq" id="XP_055893215.1"/>
    </source>
</evidence>
<name>A0A9W3B196_BIOGL</name>
<feature type="compositionally biased region" description="Basic and acidic residues" evidence="1">
    <location>
        <begin position="281"/>
        <end position="305"/>
    </location>
</feature>
<organism evidence="2 5">
    <name type="scientific">Biomphalaria glabrata</name>
    <name type="common">Bloodfluke planorb</name>
    <name type="synonym">Freshwater snail</name>
    <dbReference type="NCBI Taxonomy" id="6526"/>
    <lineage>
        <taxon>Eukaryota</taxon>
        <taxon>Metazoa</taxon>
        <taxon>Spiralia</taxon>
        <taxon>Lophotrochozoa</taxon>
        <taxon>Mollusca</taxon>
        <taxon>Gastropoda</taxon>
        <taxon>Heterobranchia</taxon>
        <taxon>Euthyneura</taxon>
        <taxon>Panpulmonata</taxon>
        <taxon>Hygrophila</taxon>
        <taxon>Lymnaeoidea</taxon>
        <taxon>Planorbidae</taxon>
        <taxon>Biomphalaria</taxon>
    </lineage>
</organism>
<feature type="compositionally biased region" description="Low complexity" evidence="1">
    <location>
        <begin position="28"/>
        <end position="42"/>
    </location>
</feature>
<feature type="compositionally biased region" description="Basic residues" evidence="1">
    <location>
        <begin position="247"/>
        <end position="274"/>
    </location>
</feature>
<keyword evidence="2" id="KW-1185">Reference proteome</keyword>
<dbReference type="GO" id="GO:0032797">
    <property type="term" value="C:SMN complex"/>
    <property type="evidence" value="ECO:0007669"/>
    <property type="project" value="InterPro"/>
</dbReference>
<feature type="compositionally biased region" description="Acidic residues" evidence="1">
    <location>
        <begin position="16"/>
        <end position="27"/>
    </location>
</feature>
<dbReference type="InterPro" id="IPR034754">
    <property type="entry name" value="GEMIN8"/>
</dbReference>
<feature type="region of interest" description="Disordered" evidence="1">
    <location>
        <begin position="1"/>
        <end position="49"/>
    </location>
</feature>
<reference evidence="3 4" key="1">
    <citation type="submission" date="2025-04" db="UniProtKB">
        <authorList>
            <consortium name="RefSeq"/>
        </authorList>
    </citation>
    <scope>IDENTIFICATION</scope>
</reference>
<dbReference type="OrthoDB" id="5989213at2759"/>
<sequence length="421" mass="47622">MEEKGKSNTGSITSVTEEEETSSDSDTTESYTNITSSLLSSTDTDDKLTPDLINISISKPAKQMGNAPKRRKKCNTTVISDVDIQKADICGYPPALENVDDFLPRSESTGFIFPYGSSPLPLGKLDNASLCSQPEEEFPRHERKILVAHSSSTASDKSSGADNSEDKFGTHCSNNSNSNANGDSSTVRPYLPNWTCAAWYQARCFDHYWKHYNFVMAWYRQHISSVRLLHSQIGMVWPSFPQSHHCCANKKRRRNGSARRRKHHKNIQKRKKAQKASSSSRSRESLSDLNERKNVVDERDSKSDSNEEEEDIEMEITEEMAQFIKTSMMHKLERDNIKKNVEETREEETSIKIASCQPNPTTSAPVERPGARRAAELKDLYGNGAAMIHGMETALQMTYDRDLDRLKPKLWPNMPLRIVFS</sequence>
<evidence type="ECO:0000313" key="4">
    <source>
        <dbReference type="RefSeq" id="XP_055893214.1"/>
    </source>
</evidence>
<gene>
    <name evidence="3 4 5" type="primary">LOC106069358</name>
</gene>
<feature type="compositionally biased region" description="Low complexity" evidence="1">
    <location>
        <begin position="173"/>
        <end position="184"/>
    </location>
</feature>
<dbReference type="RefSeq" id="XP_055893214.1">
    <property type="nucleotide sequence ID" value="XM_056037239.1"/>
</dbReference>
<accession>A0A9W3B196</accession>
<evidence type="ECO:0000313" key="3">
    <source>
        <dbReference type="RefSeq" id="XP_055893213.1"/>
    </source>
</evidence>
<dbReference type="Proteomes" id="UP001165740">
    <property type="component" value="Chromosome 8"/>
</dbReference>
<dbReference type="PANTHER" id="PTHR16238">
    <property type="entry name" value="GEM-ASSOCIATED PROTEIN 8"/>
    <property type="match status" value="1"/>
</dbReference>
<feature type="region of interest" description="Disordered" evidence="1">
    <location>
        <begin position="246"/>
        <end position="313"/>
    </location>
</feature>
<dbReference type="GO" id="GO:0000387">
    <property type="term" value="P:spliceosomal snRNP assembly"/>
    <property type="evidence" value="ECO:0007669"/>
    <property type="project" value="InterPro"/>
</dbReference>
<feature type="region of interest" description="Disordered" evidence="1">
    <location>
        <begin position="149"/>
        <end position="184"/>
    </location>
</feature>
<dbReference type="Pfam" id="PF15348">
    <property type="entry name" value="GEMIN8"/>
    <property type="match status" value="1"/>
</dbReference>
<evidence type="ECO:0000256" key="1">
    <source>
        <dbReference type="SAM" id="MobiDB-lite"/>
    </source>
</evidence>
<dbReference type="GeneID" id="106069358"/>
<dbReference type="RefSeq" id="XP_055893213.1">
    <property type="nucleotide sequence ID" value="XM_056037238.1"/>
</dbReference>
<dbReference type="PANTHER" id="PTHR16238:SF7">
    <property type="entry name" value="GEM-ASSOCIATED PROTEIN 8"/>
    <property type="match status" value="1"/>
</dbReference>
<dbReference type="OMA" id="AQCFDRY"/>
<protein>
    <submittedName>
        <fullName evidence="3 4">Uncharacterized protein LOC106069358</fullName>
    </submittedName>
</protein>
<proteinExistence type="predicted"/>
<evidence type="ECO:0000313" key="2">
    <source>
        <dbReference type="Proteomes" id="UP001165740"/>
    </source>
</evidence>
<dbReference type="AlphaFoldDB" id="A0A9W3B196"/>